<gene>
    <name evidence="1" type="ORF">LCMAC101_03770</name>
</gene>
<evidence type="ECO:0000313" key="1">
    <source>
        <dbReference type="EMBL" id="QBK85782.1"/>
    </source>
</evidence>
<reference evidence="1" key="1">
    <citation type="journal article" date="2019" name="MBio">
        <title>Virus Genomes from Deep Sea Sediments Expand the Ocean Megavirome and Support Independent Origins of Viral Gigantism.</title>
        <authorList>
            <person name="Backstrom D."/>
            <person name="Yutin N."/>
            <person name="Jorgensen S.L."/>
            <person name="Dharamshi J."/>
            <person name="Homa F."/>
            <person name="Zaremba-Niedwiedzka K."/>
            <person name="Spang A."/>
            <person name="Wolf Y.I."/>
            <person name="Koonin E.V."/>
            <person name="Ettema T.J."/>
        </authorList>
    </citation>
    <scope>NUCLEOTIDE SEQUENCE</scope>
</reference>
<proteinExistence type="predicted"/>
<sequence length="133" mass="15660">MDTTLLILIEEGCDYDDNIDRYDLNFEYLKRDKNTKTSLSLSFKDVKLPTLKKIVQGNFNKIVLEDESEEWKSGMSWKLTIGQKKCLLKLDDIEGAASFELKFRRHYLVNVLRDKIEVLRDLPFRANIKRANK</sequence>
<dbReference type="EMBL" id="MK500327">
    <property type="protein sequence ID" value="QBK85782.1"/>
    <property type="molecule type" value="Genomic_DNA"/>
</dbReference>
<accession>A0A481YRG6</accession>
<name>A0A481YRG6_9VIRU</name>
<organism evidence="1">
    <name type="scientific">Marseillevirus LCMAC101</name>
    <dbReference type="NCBI Taxonomy" id="2506602"/>
    <lineage>
        <taxon>Viruses</taxon>
        <taxon>Varidnaviria</taxon>
        <taxon>Bamfordvirae</taxon>
        <taxon>Nucleocytoviricota</taxon>
        <taxon>Megaviricetes</taxon>
        <taxon>Pimascovirales</taxon>
        <taxon>Pimascovirales incertae sedis</taxon>
        <taxon>Marseilleviridae</taxon>
    </lineage>
</organism>
<protein>
    <submittedName>
        <fullName evidence="1">Uncharacterized protein</fullName>
    </submittedName>
</protein>